<organism evidence="2 3">
    <name type="scientific">Methylomirabilis oxygeniifera</name>
    <dbReference type="NCBI Taxonomy" id="671143"/>
    <lineage>
        <taxon>Bacteria</taxon>
        <taxon>Candidatus Methylomirabilota</taxon>
        <taxon>Candidatus Methylomirabilia</taxon>
        <taxon>Candidatus Methylomirabilales</taxon>
        <taxon>Candidatus Methylomirabilaceae</taxon>
        <taxon>Candidatus Methylomirabilis</taxon>
    </lineage>
</organism>
<dbReference type="KEGG" id="mox:DAMO_2410"/>
<dbReference type="GO" id="GO:0009061">
    <property type="term" value="P:anaerobic respiration"/>
    <property type="evidence" value="ECO:0007669"/>
    <property type="project" value="InterPro"/>
</dbReference>
<dbReference type="AlphaFoldDB" id="D5MIV1"/>
<name>D5MIV1_METO1</name>
<dbReference type="Proteomes" id="UP000006898">
    <property type="component" value="Chromosome"/>
</dbReference>
<dbReference type="EMBL" id="FP565575">
    <property type="protein sequence ID" value="CBE69458.1"/>
    <property type="molecule type" value="Genomic_DNA"/>
</dbReference>
<sequence>MAKTLKTVVFFGVVFFCVLVALGGRALSEQATPQQGSKRLPRAYEGAPPLVPHDAEARKGMCLVCHEFGVAGAPITPHPTRNDFCLQCHVGQDLSVKVFPGVSSQGEKRPE</sequence>
<feature type="region of interest" description="Disordered" evidence="1">
    <location>
        <begin position="29"/>
        <end position="49"/>
    </location>
</feature>
<dbReference type="eggNOG" id="COG3043">
    <property type="taxonomic scope" value="Bacteria"/>
</dbReference>
<dbReference type="InterPro" id="IPR036280">
    <property type="entry name" value="Multihaem_cyt_sf"/>
</dbReference>
<evidence type="ECO:0000313" key="3">
    <source>
        <dbReference type="Proteomes" id="UP000006898"/>
    </source>
</evidence>
<dbReference type="HOGENOM" id="CLU_2153750_0_0_0"/>
<proteinExistence type="predicted"/>
<reference evidence="2 3" key="1">
    <citation type="journal article" date="2010" name="Nature">
        <title>Nitrite-driven anaerobic methane oxidation by oxygenic bacteria.</title>
        <authorList>
            <person name="Ettwig K.F."/>
            <person name="Butler M.K."/>
            <person name="Le Paslier D."/>
            <person name="Pelletier E."/>
            <person name="Mangenot S."/>
            <person name="Kuypers M.M.M."/>
            <person name="Schreiber F."/>
            <person name="Dutilh B.E."/>
            <person name="Zedelius J."/>
            <person name="de Beer D."/>
            <person name="Gloerich J."/>
            <person name="Wessels H.J.C.T."/>
            <person name="van Allen T."/>
            <person name="Luesken F."/>
            <person name="Wu M."/>
            <person name="van de Pas-Schoonen K.T."/>
            <person name="Op den Camp H.J.M."/>
            <person name="Janssen-Megens E.M."/>
            <person name="Francoijs K-J."/>
            <person name="Stunnenberg H."/>
            <person name="Weissenbach J."/>
            <person name="Jetten M.S.M."/>
            <person name="Strous M."/>
        </authorList>
    </citation>
    <scope>NUCLEOTIDE SEQUENCE [LARGE SCALE GENOMIC DNA]</scope>
</reference>
<evidence type="ECO:0000313" key="2">
    <source>
        <dbReference type="EMBL" id="CBE69458.1"/>
    </source>
</evidence>
<dbReference type="SUPFAM" id="SSF48695">
    <property type="entry name" value="Multiheme cytochromes"/>
    <property type="match status" value="1"/>
</dbReference>
<gene>
    <name evidence="2" type="ORF">DAMO_2410</name>
</gene>
<dbReference type="STRING" id="671143.DAMO_2410"/>
<accession>D5MIV1</accession>
<protein>
    <submittedName>
        <fullName evidence="2">Putative periplasmic nitrate reductase, small subunit (NapB) diheme cytochrome C</fullName>
    </submittedName>
</protein>
<evidence type="ECO:0000256" key="1">
    <source>
        <dbReference type="SAM" id="MobiDB-lite"/>
    </source>
</evidence>